<evidence type="ECO:0000259" key="5">
    <source>
        <dbReference type="PROSITE" id="PS50977"/>
    </source>
</evidence>
<evidence type="ECO:0000256" key="2">
    <source>
        <dbReference type="ARBA" id="ARBA00023125"/>
    </source>
</evidence>
<evidence type="ECO:0000313" key="6">
    <source>
        <dbReference type="EMBL" id="MFM0637548.1"/>
    </source>
</evidence>
<feature type="DNA-binding region" description="H-T-H motif" evidence="4">
    <location>
        <begin position="44"/>
        <end position="63"/>
    </location>
</feature>
<dbReference type="Gene3D" id="1.10.357.10">
    <property type="entry name" value="Tetracycline Repressor, domain 2"/>
    <property type="match status" value="1"/>
</dbReference>
<feature type="domain" description="HTH tetR-type" evidence="5">
    <location>
        <begin position="21"/>
        <end position="81"/>
    </location>
</feature>
<dbReference type="InterPro" id="IPR001647">
    <property type="entry name" value="HTH_TetR"/>
</dbReference>
<gene>
    <name evidence="6" type="ORF">PQQ63_12680</name>
</gene>
<evidence type="ECO:0000313" key="7">
    <source>
        <dbReference type="Proteomes" id="UP001629432"/>
    </source>
</evidence>
<dbReference type="PANTHER" id="PTHR30055:SF234">
    <property type="entry name" value="HTH-TYPE TRANSCRIPTIONAL REGULATOR BETI"/>
    <property type="match status" value="1"/>
</dbReference>
<dbReference type="PANTHER" id="PTHR30055">
    <property type="entry name" value="HTH-TYPE TRANSCRIPTIONAL REGULATOR RUTR"/>
    <property type="match status" value="1"/>
</dbReference>
<dbReference type="PROSITE" id="PS50977">
    <property type="entry name" value="HTH_TETR_2"/>
    <property type="match status" value="1"/>
</dbReference>
<organism evidence="6 7">
    <name type="scientific">Paraburkholderia metrosideri</name>
    <dbReference type="NCBI Taxonomy" id="580937"/>
    <lineage>
        <taxon>Bacteria</taxon>
        <taxon>Pseudomonadati</taxon>
        <taxon>Pseudomonadota</taxon>
        <taxon>Betaproteobacteria</taxon>
        <taxon>Burkholderiales</taxon>
        <taxon>Burkholderiaceae</taxon>
        <taxon>Paraburkholderia</taxon>
    </lineage>
</organism>
<dbReference type="SUPFAM" id="SSF46689">
    <property type="entry name" value="Homeodomain-like"/>
    <property type="match status" value="1"/>
</dbReference>
<dbReference type="Proteomes" id="UP001629432">
    <property type="component" value="Unassembled WGS sequence"/>
</dbReference>
<dbReference type="EMBL" id="JAQQCF010000009">
    <property type="protein sequence ID" value="MFM0637548.1"/>
    <property type="molecule type" value="Genomic_DNA"/>
</dbReference>
<dbReference type="InterPro" id="IPR050109">
    <property type="entry name" value="HTH-type_TetR-like_transc_reg"/>
</dbReference>
<dbReference type="RefSeq" id="WP_408336214.1">
    <property type="nucleotide sequence ID" value="NZ_JAQQCF010000009.1"/>
</dbReference>
<keyword evidence="1" id="KW-0805">Transcription regulation</keyword>
<sequence>MATNRRQSLKPRKIPQQSRAEQTVAVILEAAARVLETKGLDGLNTNVVAQRAGVSVGTLYQYFPGKDAIIVALSQREGAVFFAEAKGALSQPTGQQALRYLITVSVHQQLRRPALARALDFEENRPAIANALVALKTAFGELMRQILLHEDIPPQLSIEVATDDLLAILRAIVDGAGERGEVDRGALESRVGRALFGYLGITDQPPARAQARKQRTSQTA</sequence>
<reference evidence="6 7" key="1">
    <citation type="journal article" date="2024" name="Chem. Sci.">
        <title>Discovery of megapolipeptins by genome mining of a Burkholderiales bacteria collection.</title>
        <authorList>
            <person name="Paulo B.S."/>
            <person name="Recchia M.J.J."/>
            <person name="Lee S."/>
            <person name="Fergusson C.H."/>
            <person name="Romanowski S.B."/>
            <person name="Hernandez A."/>
            <person name="Krull N."/>
            <person name="Liu D.Y."/>
            <person name="Cavanagh H."/>
            <person name="Bos A."/>
            <person name="Gray C.A."/>
            <person name="Murphy B.T."/>
            <person name="Linington R.G."/>
            <person name="Eustaquio A.S."/>
        </authorList>
    </citation>
    <scope>NUCLEOTIDE SEQUENCE [LARGE SCALE GENOMIC DNA]</scope>
    <source>
        <strain evidence="6 7">RL17-338-BIC-A</strain>
    </source>
</reference>
<name>A0ABW9DSP8_9BURK</name>
<keyword evidence="3" id="KW-0804">Transcription</keyword>
<evidence type="ECO:0000256" key="3">
    <source>
        <dbReference type="ARBA" id="ARBA00023163"/>
    </source>
</evidence>
<proteinExistence type="predicted"/>
<dbReference type="Pfam" id="PF00440">
    <property type="entry name" value="TetR_N"/>
    <property type="match status" value="1"/>
</dbReference>
<protein>
    <submittedName>
        <fullName evidence="6">TetR/AcrR family transcriptional regulator</fullName>
    </submittedName>
</protein>
<keyword evidence="2 4" id="KW-0238">DNA-binding</keyword>
<evidence type="ECO:0000256" key="4">
    <source>
        <dbReference type="PROSITE-ProRule" id="PRU00335"/>
    </source>
</evidence>
<keyword evidence="7" id="KW-1185">Reference proteome</keyword>
<accession>A0ABW9DSP8</accession>
<comment type="caution">
    <text evidence="6">The sequence shown here is derived from an EMBL/GenBank/DDBJ whole genome shotgun (WGS) entry which is preliminary data.</text>
</comment>
<evidence type="ECO:0000256" key="1">
    <source>
        <dbReference type="ARBA" id="ARBA00023015"/>
    </source>
</evidence>
<dbReference type="PRINTS" id="PR00455">
    <property type="entry name" value="HTHTETR"/>
</dbReference>
<dbReference type="InterPro" id="IPR009057">
    <property type="entry name" value="Homeodomain-like_sf"/>
</dbReference>